<evidence type="ECO:0000313" key="1">
    <source>
        <dbReference type="EMBL" id="JAH52923.1"/>
    </source>
</evidence>
<reference evidence="1" key="1">
    <citation type="submission" date="2014-11" db="EMBL/GenBank/DDBJ databases">
        <authorList>
            <person name="Amaro Gonzalez C."/>
        </authorList>
    </citation>
    <scope>NUCLEOTIDE SEQUENCE</scope>
</reference>
<proteinExistence type="predicted"/>
<sequence length="46" mass="5399">MYEYVDTGRTCKLHAERPRLDSNSSNFLAMRQQCCPCTRVPLCFTR</sequence>
<name>A0A0E9TJL9_ANGAN</name>
<reference evidence="1" key="2">
    <citation type="journal article" date="2015" name="Fish Shellfish Immunol.">
        <title>Early steps in the European eel (Anguilla anguilla)-Vibrio vulnificus interaction in the gills: Role of the RtxA13 toxin.</title>
        <authorList>
            <person name="Callol A."/>
            <person name="Pajuelo D."/>
            <person name="Ebbesson L."/>
            <person name="Teles M."/>
            <person name="MacKenzie S."/>
            <person name="Amaro C."/>
        </authorList>
    </citation>
    <scope>NUCLEOTIDE SEQUENCE</scope>
</reference>
<dbReference type="EMBL" id="GBXM01055654">
    <property type="protein sequence ID" value="JAH52923.1"/>
    <property type="molecule type" value="Transcribed_RNA"/>
</dbReference>
<dbReference type="AlphaFoldDB" id="A0A0E9TJL9"/>
<protein>
    <submittedName>
        <fullName evidence="1">Uncharacterized protein</fullName>
    </submittedName>
</protein>
<organism evidence="1">
    <name type="scientific">Anguilla anguilla</name>
    <name type="common">European freshwater eel</name>
    <name type="synonym">Muraena anguilla</name>
    <dbReference type="NCBI Taxonomy" id="7936"/>
    <lineage>
        <taxon>Eukaryota</taxon>
        <taxon>Metazoa</taxon>
        <taxon>Chordata</taxon>
        <taxon>Craniata</taxon>
        <taxon>Vertebrata</taxon>
        <taxon>Euteleostomi</taxon>
        <taxon>Actinopterygii</taxon>
        <taxon>Neopterygii</taxon>
        <taxon>Teleostei</taxon>
        <taxon>Anguilliformes</taxon>
        <taxon>Anguillidae</taxon>
        <taxon>Anguilla</taxon>
    </lineage>
</organism>
<accession>A0A0E9TJL9</accession>